<name>A0A0C5W4F8_9GAMM</name>
<evidence type="ECO:0000256" key="4">
    <source>
        <dbReference type="ARBA" id="ARBA00022679"/>
    </source>
</evidence>
<dbReference type="GO" id="GO:0009401">
    <property type="term" value="P:phosphoenolpyruvate-dependent sugar phosphotransferase system"/>
    <property type="evidence" value="ECO:0007669"/>
    <property type="project" value="UniProtKB-KW"/>
</dbReference>
<evidence type="ECO:0000256" key="6">
    <source>
        <dbReference type="ARBA" id="ARBA00022777"/>
    </source>
</evidence>
<feature type="domain" description="PTS EIIA type-2" evidence="7">
    <location>
        <begin position="50"/>
        <end position="193"/>
    </location>
</feature>
<keyword evidence="6" id="KW-0418">Kinase</keyword>
<dbReference type="PROSITE" id="PS51094">
    <property type="entry name" value="PTS_EIIA_TYPE_2"/>
    <property type="match status" value="1"/>
</dbReference>
<evidence type="ECO:0000259" key="7">
    <source>
        <dbReference type="PROSITE" id="PS51094"/>
    </source>
</evidence>
<dbReference type="CDD" id="cd00211">
    <property type="entry name" value="PTS_IIA_fru"/>
    <property type="match status" value="1"/>
</dbReference>
<evidence type="ECO:0000256" key="5">
    <source>
        <dbReference type="ARBA" id="ARBA00022683"/>
    </source>
</evidence>
<dbReference type="AlphaFoldDB" id="A0A0C5W4F8"/>
<dbReference type="GO" id="GO:0016301">
    <property type="term" value="F:kinase activity"/>
    <property type="evidence" value="ECO:0007669"/>
    <property type="project" value="UniProtKB-KW"/>
</dbReference>
<keyword evidence="4" id="KW-0808">Transferase</keyword>
<dbReference type="PATRIC" id="fig|658445.3.peg.1394"/>
<gene>
    <name evidence="8" type="ORF">H744_1c1283</name>
</gene>
<dbReference type="GO" id="GO:0005737">
    <property type="term" value="C:cytoplasm"/>
    <property type="evidence" value="ECO:0007669"/>
    <property type="project" value="UniProtKB-SubCell"/>
</dbReference>
<dbReference type="PANTHER" id="PTHR36203:SF4">
    <property type="entry name" value="MANNITOL-SPECIFIC CRYPTIC PHOSPHOTRANSFERASE ENZYME IIA COMPONENT"/>
    <property type="match status" value="1"/>
</dbReference>
<organism evidence="8 9">
    <name type="scientific">Photobacterium gaetbulicola Gung47</name>
    <dbReference type="NCBI Taxonomy" id="658445"/>
    <lineage>
        <taxon>Bacteria</taxon>
        <taxon>Pseudomonadati</taxon>
        <taxon>Pseudomonadota</taxon>
        <taxon>Gammaproteobacteria</taxon>
        <taxon>Vibrionales</taxon>
        <taxon>Vibrionaceae</taxon>
        <taxon>Photobacterium</taxon>
    </lineage>
</organism>
<dbReference type="Pfam" id="PF00359">
    <property type="entry name" value="PTS_EIIA_2"/>
    <property type="match status" value="1"/>
</dbReference>
<keyword evidence="5" id="KW-0598">Phosphotransferase system</keyword>
<keyword evidence="3" id="KW-0963">Cytoplasm</keyword>
<dbReference type="KEGG" id="pgb:H744_1c1283"/>
<comment type="subcellular location">
    <subcellularLocation>
        <location evidence="1">Cytoplasm</location>
    </subcellularLocation>
</comment>
<dbReference type="InterPro" id="IPR002178">
    <property type="entry name" value="PTS_EIIA_type-2_dom"/>
</dbReference>
<dbReference type="PANTHER" id="PTHR36203">
    <property type="entry name" value="ASCORBATE-SPECIFIC PTS SYSTEM EIIA COMPONENT"/>
    <property type="match status" value="1"/>
</dbReference>
<dbReference type="InterPro" id="IPR051351">
    <property type="entry name" value="Ascorbate-PTS_EIIA_comp"/>
</dbReference>
<keyword evidence="2" id="KW-0813">Transport</keyword>
<dbReference type="SUPFAM" id="SSF55804">
    <property type="entry name" value="Phoshotransferase/anion transport protein"/>
    <property type="match status" value="1"/>
</dbReference>
<dbReference type="Gene3D" id="3.40.930.10">
    <property type="entry name" value="Mannitol-specific EII, Chain A"/>
    <property type="match status" value="1"/>
</dbReference>
<protein>
    <submittedName>
        <fullName evidence="8">Putative PTS IIA-like nitrogen-regulatory protein PtsN</fullName>
    </submittedName>
</protein>
<evidence type="ECO:0000256" key="3">
    <source>
        <dbReference type="ARBA" id="ARBA00022490"/>
    </source>
</evidence>
<keyword evidence="9" id="KW-1185">Reference proteome</keyword>
<proteinExistence type="predicted"/>
<accession>A0A0C5W4F8</accession>
<dbReference type="InterPro" id="IPR016152">
    <property type="entry name" value="PTrfase/Anion_transptr"/>
</dbReference>
<dbReference type="EMBL" id="CP005973">
    <property type="protein sequence ID" value="AJR06306.1"/>
    <property type="molecule type" value="Genomic_DNA"/>
</dbReference>
<dbReference type="Proteomes" id="UP000032303">
    <property type="component" value="Chromosome 1"/>
</dbReference>
<reference evidence="8 9" key="1">
    <citation type="submission" date="2013-05" db="EMBL/GenBank/DDBJ databases">
        <title>Complete genome sequence of the lipase-producing bacterium Photobacterium gaetbulicola Gung47.</title>
        <authorList>
            <person name="Kim Y.-O."/>
        </authorList>
    </citation>
    <scope>NUCLEOTIDE SEQUENCE [LARGE SCALE GENOMIC DNA]</scope>
    <source>
        <strain evidence="8 9">Gung47</strain>
    </source>
</reference>
<evidence type="ECO:0000256" key="1">
    <source>
        <dbReference type="ARBA" id="ARBA00004496"/>
    </source>
</evidence>
<evidence type="ECO:0000313" key="9">
    <source>
        <dbReference type="Proteomes" id="UP000032303"/>
    </source>
</evidence>
<dbReference type="HOGENOM" id="CLU_072531_2_0_6"/>
<evidence type="ECO:0000313" key="8">
    <source>
        <dbReference type="EMBL" id="AJR06306.1"/>
    </source>
</evidence>
<evidence type="ECO:0000256" key="2">
    <source>
        <dbReference type="ARBA" id="ARBA00022448"/>
    </source>
</evidence>
<sequence>MVALSQILVALSDSATKCDFDRFIYPVRSLKWPQRHKLPIEETRRAMLKELLTQDVISLHDSAENWQQAIELACQPLIDNGAIEPSYVEAIFKSHQEMGPYYVIGPGIAMPHARPENGVNRLALGLTVIRNGVNFDADENDPVKMLVTLAATDSNSHVDAIAQLAELFMNEEHVAQICAAQDVAAIRRIIETY</sequence>
<dbReference type="STRING" id="658445.H744_1c1283"/>
<dbReference type="PROSITE" id="PS00372">
    <property type="entry name" value="PTS_EIIA_TYPE_2_HIS"/>
    <property type="match status" value="1"/>
</dbReference>